<evidence type="ECO:0000256" key="12">
    <source>
        <dbReference type="ARBA" id="ARBA00022842"/>
    </source>
</evidence>
<evidence type="ECO:0000256" key="10">
    <source>
        <dbReference type="ARBA" id="ARBA00022777"/>
    </source>
</evidence>
<dbReference type="GO" id="GO:0005524">
    <property type="term" value="F:ATP binding"/>
    <property type="evidence" value="ECO:0007669"/>
    <property type="project" value="UniProtKB-KW"/>
</dbReference>
<dbReference type="Pfam" id="PF01326">
    <property type="entry name" value="PPDK_N"/>
    <property type="match status" value="1"/>
</dbReference>
<evidence type="ECO:0000259" key="17">
    <source>
        <dbReference type="Pfam" id="PF01326"/>
    </source>
</evidence>
<evidence type="ECO:0000313" key="20">
    <source>
        <dbReference type="Proteomes" id="UP000034201"/>
    </source>
</evidence>
<dbReference type="NCBIfam" id="NF005057">
    <property type="entry name" value="PRK06464.1"/>
    <property type="match status" value="1"/>
</dbReference>
<evidence type="ECO:0000256" key="11">
    <source>
        <dbReference type="ARBA" id="ARBA00022840"/>
    </source>
</evidence>
<feature type="domain" description="PEP-utilising enzyme mobile" evidence="16">
    <location>
        <begin position="394"/>
        <end position="461"/>
    </location>
</feature>
<feature type="domain" description="Pyruvate phosphate dikinase AMP/ATP-binding" evidence="17">
    <location>
        <begin position="19"/>
        <end position="349"/>
    </location>
</feature>
<evidence type="ECO:0000256" key="3">
    <source>
        <dbReference type="ARBA" id="ARBA00004742"/>
    </source>
</evidence>
<dbReference type="Gene3D" id="3.20.20.60">
    <property type="entry name" value="Phosphoenolpyruvate-binding domains"/>
    <property type="match status" value="1"/>
</dbReference>
<dbReference type="InterPro" id="IPR018274">
    <property type="entry name" value="PEP_util_AS"/>
</dbReference>
<comment type="pathway">
    <text evidence="3 15">Carbohydrate biosynthesis; gluconeogenesis.</text>
</comment>
<keyword evidence="8 15" id="KW-0479">Metal-binding</keyword>
<reference evidence="19 20" key="1">
    <citation type="journal article" date="2015" name="Nature">
        <title>rRNA introns, odd ribosomes, and small enigmatic genomes across a large radiation of phyla.</title>
        <authorList>
            <person name="Brown C.T."/>
            <person name="Hug L.A."/>
            <person name="Thomas B.C."/>
            <person name="Sharon I."/>
            <person name="Castelle C.J."/>
            <person name="Singh A."/>
            <person name="Wilkins M.J."/>
            <person name="Williams K.H."/>
            <person name="Banfield J.F."/>
        </authorList>
    </citation>
    <scope>NUCLEOTIDE SEQUENCE [LARGE SCALE GENOMIC DNA]</scope>
</reference>
<dbReference type="InterPro" id="IPR040442">
    <property type="entry name" value="Pyrv_kinase-like_dom_sf"/>
</dbReference>
<keyword evidence="9 15" id="KW-0547">Nucleotide-binding</keyword>
<dbReference type="NCBIfam" id="TIGR01418">
    <property type="entry name" value="PEP_synth"/>
    <property type="match status" value="1"/>
</dbReference>
<dbReference type="PATRIC" id="fig|1618608.3.peg.211"/>
<evidence type="ECO:0000259" key="18">
    <source>
        <dbReference type="Pfam" id="PF02896"/>
    </source>
</evidence>
<evidence type="ECO:0000256" key="5">
    <source>
        <dbReference type="ARBA" id="ARBA00011996"/>
    </source>
</evidence>
<accession>A0A0G1WQN9</accession>
<name>A0A0G1WQN9_9BACT</name>
<protein>
    <recommendedName>
        <fullName evidence="6 15">Phosphoenolpyruvate synthase</fullName>
        <shortName evidence="15">PEP synthase</shortName>
        <ecNumber evidence="5 15">2.7.9.2</ecNumber>
    </recommendedName>
    <alternativeName>
        <fullName evidence="13 15">Pyruvate, water dikinase</fullName>
    </alternativeName>
</protein>
<dbReference type="InterPro" id="IPR015813">
    <property type="entry name" value="Pyrv/PenolPyrv_kinase-like_dom"/>
</dbReference>
<keyword evidence="7 15" id="KW-0808">Transferase</keyword>
<evidence type="ECO:0000256" key="15">
    <source>
        <dbReference type="PIRNR" id="PIRNR000854"/>
    </source>
</evidence>
<evidence type="ECO:0000256" key="1">
    <source>
        <dbReference type="ARBA" id="ARBA00001946"/>
    </source>
</evidence>
<dbReference type="Gene3D" id="3.30.1490.20">
    <property type="entry name" value="ATP-grasp fold, A domain"/>
    <property type="match status" value="1"/>
</dbReference>
<organism evidence="19 20">
    <name type="scientific">Candidatus Adlerbacteria bacterium GW2011_GWC1_50_9</name>
    <dbReference type="NCBI Taxonomy" id="1618608"/>
    <lineage>
        <taxon>Bacteria</taxon>
        <taxon>Candidatus Adleribacteriota</taxon>
    </lineage>
</organism>
<evidence type="ECO:0000256" key="6">
    <source>
        <dbReference type="ARBA" id="ARBA00021623"/>
    </source>
</evidence>
<dbReference type="UniPathway" id="UPA00138"/>
<dbReference type="FunFam" id="3.30.470.20:FF:000017">
    <property type="entry name" value="Phosphoenolpyruvate synthase"/>
    <property type="match status" value="1"/>
</dbReference>
<evidence type="ECO:0000256" key="8">
    <source>
        <dbReference type="ARBA" id="ARBA00022723"/>
    </source>
</evidence>
<dbReference type="Proteomes" id="UP000034201">
    <property type="component" value="Unassembled WGS sequence"/>
</dbReference>
<dbReference type="Gene3D" id="3.50.30.10">
    <property type="entry name" value="Phosphohistidine domain"/>
    <property type="match status" value="1"/>
</dbReference>
<dbReference type="AlphaFoldDB" id="A0A0G1WQN9"/>
<evidence type="ECO:0000256" key="2">
    <source>
        <dbReference type="ARBA" id="ARBA00002988"/>
    </source>
</evidence>
<evidence type="ECO:0000256" key="4">
    <source>
        <dbReference type="ARBA" id="ARBA00007837"/>
    </source>
</evidence>
<keyword evidence="19" id="KW-0670">Pyruvate</keyword>
<dbReference type="InterPro" id="IPR000121">
    <property type="entry name" value="PEP_util_C"/>
</dbReference>
<dbReference type="PROSITE" id="PS00742">
    <property type="entry name" value="PEP_ENZYMES_2"/>
    <property type="match status" value="1"/>
</dbReference>
<evidence type="ECO:0000256" key="9">
    <source>
        <dbReference type="ARBA" id="ARBA00022741"/>
    </source>
</evidence>
<evidence type="ECO:0000256" key="7">
    <source>
        <dbReference type="ARBA" id="ARBA00022679"/>
    </source>
</evidence>
<dbReference type="GO" id="GO:0006094">
    <property type="term" value="P:gluconeogenesis"/>
    <property type="evidence" value="ECO:0007669"/>
    <property type="project" value="UniProtKB-UniPathway"/>
</dbReference>
<evidence type="ECO:0000259" key="16">
    <source>
        <dbReference type="Pfam" id="PF00391"/>
    </source>
</evidence>
<comment type="similarity">
    <text evidence="4 15">Belongs to the PEP-utilizing enzyme family.</text>
</comment>
<dbReference type="InterPro" id="IPR036637">
    <property type="entry name" value="Phosphohistidine_dom_sf"/>
</dbReference>
<dbReference type="SUPFAM" id="SSF51621">
    <property type="entry name" value="Phosphoenolpyruvate/pyruvate domain"/>
    <property type="match status" value="1"/>
</dbReference>
<dbReference type="PANTHER" id="PTHR43030:SF1">
    <property type="entry name" value="PHOSPHOENOLPYRUVATE SYNTHASE"/>
    <property type="match status" value="1"/>
</dbReference>
<dbReference type="InterPro" id="IPR002192">
    <property type="entry name" value="PPDK_AMP/ATP-bd"/>
</dbReference>
<dbReference type="GO" id="GO:0008986">
    <property type="term" value="F:pyruvate, water dikinase activity"/>
    <property type="evidence" value="ECO:0007669"/>
    <property type="project" value="UniProtKB-EC"/>
</dbReference>
<dbReference type="EC" id="2.7.9.2" evidence="5 15"/>
<comment type="function">
    <text evidence="2 15">Catalyzes the phosphorylation of pyruvate to phosphoenolpyruvate.</text>
</comment>
<dbReference type="InterPro" id="IPR013815">
    <property type="entry name" value="ATP_grasp_subdomain_1"/>
</dbReference>
<sequence>MKQKKFIAKFEDVGIKDVALVGGKNASLGEMIRTLAKKGVRVPSGFIVTAEAYRHFLHESGLEKLIHSTLRGLNTKNLAELAKRGKFIRESIRGKEFPADLKVEILSAYKAFEARYGKNADAAVRSSATAEDLPGASFAGEHETYLGIRGGEDVLQAVRAAMASLFTDRAISYRVDKKFDHFKVALSVGVQKMVRSDKGVSGVMFTVDTESGFRDVILINGVWGLGELIVQGEVTPDEFLVWKKGLKNAGSTPIVDKRLGAKNRKMVYSSVGKNIKQTKIIQTTRKERDRFVLSNKEILKLARWGALIEEHYSKKNGAWTPMDMEWAKDGESGELFIVQARPETVHAGRDFSKVKEFALLEKKTPVVKGASVGSSIATGRARIILDAKNVGQFRKGEVLVTDMTDPDWEPIMKIASAIVTDKGGRTSHAAIVSRELGIPAVVGTENATRRIVTGEVVTVDTTGSDGAVYAGKLRFRVTESDVKKIPKPKTHIMVNVAMPETAFETSFLPNSGVGLAREEFIIASKIGIHPMALINFKKIAPKLQKIIRKKTRGWENEIQFYIDNLVFGIAKIGTAFYPHPVIVRFSDFKTNEYRTLVGGEAYEPEEENPMIGWRGASRYYDPKFKPAFLLECKAIKKVRDEIGLRNVIPMVPFCRTTEEAMSTLEIMASAGITTNYIAEKRGLAKKNITPVYVMCEIPSNVLLADKFLDIFDGMSIGSNDLTQLALGLDRDSGIVSHVANENNPAVRKLIREVIKKCRARKKYIGICGQAPSDYPEFADFLVGEGIESISLNSDTVIPTTIRIAKQEKAMKRR</sequence>
<keyword evidence="10 15" id="KW-0418">Kinase</keyword>
<keyword evidence="12 15" id="KW-0460">Magnesium</keyword>
<dbReference type="Pfam" id="PF00391">
    <property type="entry name" value="PEP-utilizers"/>
    <property type="match status" value="1"/>
</dbReference>
<dbReference type="SUPFAM" id="SSF52009">
    <property type="entry name" value="Phosphohistidine domain"/>
    <property type="match status" value="1"/>
</dbReference>
<comment type="caution">
    <text evidence="19">The sequence shown here is derived from an EMBL/GenBank/DDBJ whole genome shotgun (WGS) entry which is preliminary data.</text>
</comment>
<comment type="cofactor">
    <cofactor evidence="1 15">
        <name>Mg(2+)</name>
        <dbReference type="ChEBI" id="CHEBI:18420"/>
    </cofactor>
</comment>
<feature type="domain" description="PEP-utilising enzyme C-terminal" evidence="18">
    <location>
        <begin position="488"/>
        <end position="806"/>
    </location>
</feature>
<dbReference type="InterPro" id="IPR023151">
    <property type="entry name" value="PEP_util_CS"/>
</dbReference>
<gene>
    <name evidence="19" type="ORF">UY61_C0013G0002</name>
</gene>
<dbReference type="FunFam" id="3.30.1490.20:FF:000010">
    <property type="entry name" value="Phosphoenolpyruvate synthase"/>
    <property type="match status" value="1"/>
</dbReference>
<comment type="catalytic activity">
    <reaction evidence="14 15">
        <text>pyruvate + ATP + H2O = phosphoenolpyruvate + AMP + phosphate + 2 H(+)</text>
        <dbReference type="Rhea" id="RHEA:11364"/>
        <dbReference type="ChEBI" id="CHEBI:15361"/>
        <dbReference type="ChEBI" id="CHEBI:15377"/>
        <dbReference type="ChEBI" id="CHEBI:15378"/>
        <dbReference type="ChEBI" id="CHEBI:30616"/>
        <dbReference type="ChEBI" id="CHEBI:43474"/>
        <dbReference type="ChEBI" id="CHEBI:58702"/>
        <dbReference type="ChEBI" id="CHEBI:456215"/>
        <dbReference type="EC" id="2.7.9.2"/>
    </reaction>
</comment>
<evidence type="ECO:0000313" key="19">
    <source>
        <dbReference type="EMBL" id="KKW21153.1"/>
    </source>
</evidence>
<evidence type="ECO:0000256" key="13">
    <source>
        <dbReference type="ARBA" id="ARBA00033470"/>
    </source>
</evidence>
<dbReference type="PROSITE" id="PS00370">
    <property type="entry name" value="PEP_ENZYMES_PHOS_SITE"/>
    <property type="match status" value="1"/>
</dbReference>
<dbReference type="InterPro" id="IPR008279">
    <property type="entry name" value="PEP-util_enz_mobile_dom"/>
</dbReference>
<dbReference type="Gene3D" id="3.30.470.20">
    <property type="entry name" value="ATP-grasp fold, B domain"/>
    <property type="match status" value="1"/>
</dbReference>
<dbReference type="GO" id="GO:0046872">
    <property type="term" value="F:metal ion binding"/>
    <property type="evidence" value="ECO:0007669"/>
    <property type="project" value="UniProtKB-KW"/>
</dbReference>
<dbReference type="PIRSF" id="PIRSF000854">
    <property type="entry name" value="PEP_synthase"/>
    <property type="match status" value="1"/>
</dbReference>
<dbReference type="PANTHER" id="PTHR43030">
    <property type="entry name" value="PHOSPHOENOLPYRUVATE SYNTHASE"/>
    <property type="match status" value="1"/>
</dbReference>
<keyword evidence="11 15" id="KW-0067">ATP-binding</keyword>
<evidence type="ECO:0000256" key="14">
    <source>
        <dbReference type="ARBA" id="ARBA00047700"/>
    </source>
</evidence>
<dbReference type="InterPro" id="IPR006319">
    <property type="entry name" value="PEP_synth"/>
</dbReference>
<proteinExistence type="inferred from homology"/>
<dbReference type="EMBL" id="LCQQ01000013">
    <property type="protein sequence ID" value="KKW21153.1"/>
    <property type="molecule type" value="Genomic_DNA"/>
</dbReference>
<dbReference type="SUPFAM" id="SSF56059">
    <property type="entry name" value="Glutathione synthetase ATP-binding domain-like"/>
    <property type="match status" value="1"/>
</dbReference>
<dbReference type="Pfam" id="PF02896">
    <property type="entry name" value="PEP-utilizers_C"/>
    <property type="match status" value="1"/>
</dbReference>